<dbReference type="GO" id="GO:0016787">
    <property type="term" value="F:hydrolase activity"/>
    <property type="evidence" value="ECO:0007669"/>
    <property type="project" value="UniProtKB-KW"/>
</dbReference>
<name>A0ABV6SXW6_9GAMM</name>
<dbReference type="RefSeq" id="WP_229823366.1">
    <property type="nucleotide sequence ID" value="NZ_BMZT01000007.1"/>
</dbReference>
<proteinExistence type="predicted"/>
<dbReference type="Proteomes" id="UP001589898">
    <property type="component" value="Unassembled WGS sequence"/>
</dbReference>
<organism evidence="2 3">
    <name type="scientific">Luteimonas padinae</name>
    <dbReference type="NCBI Taxonomy" id="1714359"/>
    <lineage>
        <taxon>Bacteria</taxon>
        <taxon>Pseudomonadati</taxon>
        <taxon>Pseudomonadota</taxon>
        <taxon>Gammaproteobacteria</taxon>
        <taxon>Lysobacterales</taxon>
        <taxon>Lysobacteraceae</taxon>
        <taxon>Luteimonas</taxon>
    </lineage>
</organism>
<keyword evidence="2" id="KW-0378">Hydrolase</keyword>
<protein>
    <submittedName>
        <fullName evidence="2">Acyloxyacyl hydrolase</fullName>
    </submittedName>
</protein>
<evidence type="ECO:0000313" key="2">
    <source>
        <dbReference type="EMBL" id="MFC0717792.1"/>
    </source>
</evidence>
<accession>A0ABV6SXW6</accession>
<keyword evidence="1" id="KW-0732">Signal</keyword>
<dbReference type="EMBL" id="JBHLTF010000029">
    <property type="protein sequence ID" value="MFC0717792.1"/>
    <property type="molecule type" value="Genomic_DNA"/>
</dbReference>
<keyword evidence="3" id="KW-1185">Reference proteome</keyword>
<sequence>MQVSHRSALRAGLVALVLASVPLAASAGSDIELAIGASTTTDREFTRTGSIAWVPALRQLDNAVLRAQTGLIYVDGRRPVADRDLEDDVWVGYVGLRYERTDNGLALGAAIGAQSGETDALSGDPQFITSVGWRWDRFSLSIRHISNASLHSPNDGETALVGAWRF</sequence>
<comment type="caution">
    <text evidence="2">The sequence shown here is derived from an EMBL/GenBank/DDBJ whole genome shotgun (WGS) entry which is preliminary data.</text>
</comment>
<reference evidence="2 3" key="1">
    <citation type="submission" date="2024-09" db="EMBL/GenBank/DDBJ databases">
        <authorList>
            <person name="Sun Q."/>
            <person name="Mori K."/>
        </authorList>
    </citation>
    <scope>NUCLEOTIDE SEQUENCE [LARGE SCALE GENOMIC DNA]</scope>
    <source>
        <strain evidence="2 3">KCTC 52403</strain>
    </source>
</reference>
<feature type="chain" id="PRO_5047538501" evidence="1">
    <location>
        <begin position="28"/>
        <end position="166"/>
    </location>
</feature>
<dbReference type="Gene3D" id="2.40.160.20">
    <property type="match status" value="1"/>
</dbReference>
<evidence type="ECO:0000256" key="1">
    <source>
        <dbReference type="SAM" id="SignalP"/>
    </source>
</evidence>
<evidence type="ECO:0000313" key="3">
    <source>
        <dbReference type="Proteomes" id="UP001589898"/>
    </source>
</evidence>
<feature type="signal peptide" evidence="1">
    <location>
        <begin position="1"/>
        <end position="27"/>
    </location>
</feature>
<gene>
    <name evidence="2" type="ORF">ACFFFU_08540</name>
</gene>